<evidence type="ECO:0000313" key="2">
    <source>
        <dbReference type="Proteomes" id="UP000216779"/>
    </source>
</evidence>
<comment type="caution">
    <text evidence="1">The sequence shown here is derived from an EMBL/GenBank/DDBJ whole genome shotgun (WGS) entry which is preliminary data.</text>
</comment>
<name>A0A257SMA9_9PROT</name>
<evidence type="ECO:0000313" key="1">
    <source>
        <dbReference type="EMBL" id="OYV74378.1"/>
    </source>
</evidence>
<gene>
    <name evidence="1" type="primary">trpC</name>
    <name evidence="1" type="ORF">B7Z70_12045</name>
</gene>
<accession>A0A257SMA9</accession>
<dbReference type="AlphaFoldDB" id="A0A257SMA9"/>
<dbReference type="Gene3D" id="3.20.20.70">
    <property type="entry name" value="Aldolase class I"/>
    <property type="match status" value="1"/>
</dbReference>
<organism evidence="1 2">
    <name type="scientific">Acidithiobacillus ferrivorans</name>
    <dbReference type="NCBI Taxonomy" id="160808"/>
    <lineage>
        <taxon>Bacteria</taxon>
        <taxon>Pseudomonadati</taxon>
        <taxon>Pseudomonadota</taxon>
        <taxon>Acidithiobacillia</taxon>
        <taxon>Acidithiobacillales</taxon>
        <taxon>Acidithiobacillaceae</taxon>
        <taxon>Acidithiobacillus</taxon>
    </lineage>
</organism>
<dbReference type="Proteomes" id="UP000216779">
    <property type="component" value="Unassembled WGS sequence"/>
</dbReference>
<dbReference type="InterPro" id="IPR013785">
    <property type="entry name" value="Aldolase_TIM"/>
</dbReference>
<dbReference type="EMBL" id="NCBC01000574">
    <property type="protein sequence ID" value="OYV74378.1"/>
    <property type="molecule type" value="Genomic_DNA"/>
</dbReference>
<feature type="non-terminal residue" evidence="1">
    <location>
        <position position="50"/>
    </location>
</feature>
<reference evidence="1 2" key="1">
    <citation type="submission" date="2017-03" db="EMBL/GenBank/DDBJ databases">
        <title>Lifting the veil on microbial sulfur biogeochemistry in mining wastewaters.</title>
        <authorList>
            <person name="Kantor R.S."/>
            <person name="Colenbrander Nelson T."/>
            <person name="Marshall S."/>
            <person name="Bennett D."/>
            <person name="Apte S."/>
            <person name="Camacho D."/>
            <person name="Thomas B.C."/>
            <person name="Warren L.A."/>
            <person name="Banfield J.F."/>
        </authorList>
    </citation>
    <scope>NUCLEOTIDE SEQUENCE [LARGE SCALE GENOMIC DNA]</scope>
    <source>
        <strain evidence="1">21-59-9</strain>
    </source>
</reference>
<proteinExistence type="predicted"/>
<sequence length="50" mass="5490">MADILQEILAQKGAEVAQRKRRVDLSALRDTVALEAPPRDFVGAIRAKMA</sequence>
<protein>
    <submittedName>
        <fullName evidence="1">Indole-3-glycerol-phosphate synthase</fullName>
    </submittedName>
</protein>